<dbReference type="Proteomes" id="UP000016927">
    <property type="component" value="Unassembled WGS sequence"/>
</dbReference>
<protein>
    <submittedName>
        <fullName evidence="2">Uncharacterized protein</fullName>
    </submittedName>
</protein>
<evidence type="ECO:0000313" key="2">
    <source>
        <dbReference type="EMBL" id="EOB11843.1"/>
    </source>
</evidence>
<dbReference type="HOGENOM" id="CLU_1548058_0_0_1"/>
<gene>
    <name evidence="2" type="ORF">NBO_740g0002</name>
</gene>
<keyword evidence="1" id="KW-0472">Membrane</keyword>
<keyword evidence="3" id="KW-1185">Reference proteome</keyword>
<name>R0MGG7_NOSB1</name>
<evidence type="ECO:0000313" key="3">
    <source>
        <dbReference type="Proteomes" id="UP000016927"/>
    </source>
</evidence>
<feature type="transmembrane region" description="Helical" evidence="1">
    <location>
        <begin position="16"/>
        <end position="36"/>
    </location>
</feature>
<sequence>MWFIKQQTTTKNVIRIISRCFILIVLTYFFSTTFIPRMNRKKKTTKKFVFEPKIPTEQIEEVKIVEENVVDIEDNNYNADALKGKYGPLLLEDKTIRKPLKIETSLICLPEFRDDMKLVLFEDGTYGLRVGEKIIKLDVFSVEGDLIVDPKECLYKIGDVSNYLIVDSSSFKS</sequence>
<keyword evidence="1" id="KW-1133">Transmembrane helix</keyword>
<organism evidence="2 3">
    <name type="scientific">Nosema bombycis (strain CQ1 / CVCC 102059)</name>
    <name type="common">Microsporidian parasite</name>
    <name type="synonym">Pebrine of silkworm</name>
    <dbReference type="NCBI Taxonomy" id="578461"/>
    <lineage>
        <taxon>Eukaryota</taxon>
        <taxon>Fungi</taxon>
        <taxon>Fungi incertae sedis</taxon>
        <taxon>Microsporidia</taxon>
        <taxon>Nosematidae</taxon>
        <taxon>Nosema</taxon>
    </lineage>
</organism>
<dbReference type="EMBL" id="KB909647">
    <property type="protein sequence ID" value="EOB11843.1"/>
    <property type="molecule type" value="Genomic_DNA"/>
</dbReference>
<accession>R0MGG7</accession>
<reference evidence="2 3" key="1">
    <citation type="journal article" date="2013" name="BMC Genomics">
        <title>Comparative genomics of parasitic silkworm microsporidia reveal an association between genome expansion and host adaptation.</title>
        <authorList>
            <person name="Pan G."/>
            <person name="Xu J."/>
            <person name="Li T."/>
            <person name="Xia Q."/>
            <person name="Liu S.L."/>
            <person name="Zhang G."/>
            <person name="Li S."/>
            <person name="Li C."/>
            <person name="Liu H."/>
            <person name="Yang L."/>
            <person name="Liu T."/>
            <person name="Zhang X."/>
            <person name="Wu Z."/>
            <person name="Fan W."/>
            <person name="Dang X."/>
            <person name="Xiang H."/>
            <person name="Tao M."/>
            <person name="Li Y."/>
            <person name="Hu J."/>
            <person name="Li Z."/>
            <person name="Lin L."/>
            <person name="Luo J."/>
            <person name="Geng L."/>
            <person name="Wang L."/>
            <person name="Long M."/>
            <person name="Wan Y."/>
            <person name="He N."/>
            <person name="Zhang Z."/>
            <person name="Lu C."/>
            <person name="Keeling P.J."/>
            <person name="Wang J."/>
            <person name="Xiang Z."/>
            <person name="Zhou Z."/>
        </authorList>
    </citation>
    <scope>NUCLEOTIDE SEQUENCE [LARGE SCALE GENOMIC DNA]</scope>
    <source>
        <strain evidence="3">CQ1 / CVCC 102059</strain>
    </source>
</reference>
<keyword evidence="1" id="KW-0812">Transmembrane</keyword>
<dbReference type="OrthoDB" id="2190358at2759"/>
<proteinExistence type="predicted"/>
<dbReference type="AlphaFoldDB" id="R0MGG7"/>
<dbReference type="VEuPathDB" id="MicrosporidiaDB:NBO_740g0002"/>
<evidence type="ECO:0000256" key="1">
    <source>
        <dbReference type="SAM" id="Phobius"/>
    </source>
</evidence>